<dbReference type="Pfam" id="PF05869">
    <property type="entry name" value="Dam"/>
    <property type="match status" value="1"/>
</dbReference>
<gene>
    <name evidence="1" type="ORF">DW812_08380</name>
</gene>
<keyword evidence="1" id="KW-0808">Transferase</keyword>
<dbReference type="PROSITE" id="PS00092">
    <property type="entry name" value="N6_MTASE"/>
    <property type="match status" value="1"/>
</dbReference>
<evidence type="ECO:0000313" key="2">
    <source>
        <dbReference type="Proteomes" id="UP000284472"/>
    </source>
</evidence>
<organism evidence="1 2">
    <name type="scientific">Mediterraneibacter gnavus</name>
    <name type="common">Ruminococcus gnavus</name>
    <dbReference type="NCBI Taxonomy" id="33038"/>
    <lineage>
        <taxon>Bacteria</taxon>
        <taxon>Bacillati</taxon>
        <taxon>Bacillota</taxon>
        <taxon>Clostridia</taxon>
        <taxon>Lachnospirales</taxon>
        <taxon>Lachnospiraceae</taxon>
        <taxon>Mediterraneibacter</taxon>
    </lineage>
</organism>
<dbReference type="InterPro" id="IPR008593">
    <property type="entry name" value="Dam_MeTrfase"/>
</dbReference>
<dbReference type="GO" id="GO:0009007">
    <property type="term" value="F:site-specific DNA-methyltransferase (adenine-specific) activity"/>
    <property type="evidence" value="ECO:0007669"/>
    <property type="project" value="InterPro"/>
</dbReference>
<dbReference type="EMBL" id="QSIR01000010">
    <property type="protein sequence ID" value="RHD06773.1"/>
    <property type="molecule type" value="Genomic_DNA"/>
</dbReference>
<keyword evidence="1" id="KW-0489">Methyltransferase</keyword>
<sequence length="158" mass="18048">MNNALLSSKNMCWCTPPDFFAELDREFHFELDPASTDKSAKCAKHFTPDDDGLKQDWGGYRVFCNPPYGRAIADWVRKGYEESRKPGTTVVMLIPSRTDTAYFHDWIFGKASEVRFLRGRLKFTDEDGNGEDAAPFPSAVIVWRSPESTGREFATWHI</sequence>
<dbReference type="GO" id="GO:0003677">
    <property type="term" value="F:DNA binding"/>
    <property type="evidence" value="ECO:0007669"/>
    <property type="project" value="InterPro"/>
</dbReference>
<accession>A0A414D7V5</accession>
<dbReference type="InterPro" id="IPR002052">
    <property type="entry name" value="DNA_methylase_N6_adenine_CS"/>
</dbReference>
<name>A0A414D7V5_MEDGN</name>
<dbReference type="Proteomes" id="UP000284472">
    <property type="component" value="Unassembled WGS sequence"/>
</dbReference>
<dbReference type="GO" id="GO:0032259">
    <property type="term" value="P:methylation"/>
    <property type="evidence" value="ECO:0007669"/>
    <property type="project" value="UniProtKB-KW"/>
</dbReference>
<proteinExistence type="predicted"/>
<dbReference type="AlphaFoldDB" id="A0A414D7V5"/>
<dbReference type="GO" id="GO:0009307">
    <property type="term" value="P:DNA restriction-modification system"/>
    <property type="evidence" value="ECO:0007669"/>
    <property type="project" value="InterPro"/>
</dbReference>
<protein>
    <submittedName>
        <fullName evidence="1">Adenine methyltransferase</fullName>
    </submittedName>
</protein>
<comment type="caution">
    <text evidence="1">The sequence shown here is derived from an EMBL/GenBank/DDBJ whole genome shotgun (WGS) entry which is preliminary data.</text>
</comment>
<dbReference type="RefSeq" id="WP_118043834.1">
    <property type="nucleotide sequence ID" value="NZ_QSIR01000010.1"/>
</dbReference>
<reference evidence="1 2" key="1">
    <citation type="submission" date="2018-08" db="EMBL/GenBank/DDBJ databases">
        <title>A genome reference for cultivated species of the human gut microbiota.</title>
        <authorList>
            <person name="Zou Y."/>
            <person name="Xue W."/>
            <person name="Luo G."/>
        </authorList>
    </citation>
    <scope>NUCLEOTIDE SEQUENCE [LARGE SCALE GENOMIC DNA]</scope>
    <source>
        <strain evidence="1 2">AM32-6</strain>
    </source>
</reference>
<evidence type="ECO:0000313" key="1">
    <source>
        <dbReference type="EMBL" id="RHD06773.1"/>
    </source>
</evidence>